<name>A0AB35UNK9_9FIRM</name>
<feature type="transmembrane region" description="Helical" evidence="1">
    <location>
        <begin position="171"/>
        <end position="188"/>
    </location>
</feature>
<gene>
    <name evidence="2" type="ORF">MQE39_16550</name>
</gene>
<evidence type="ECO:0000313" key="2">
    <source>
        <dbReference type="EMBL" id="MDY5169728.1"/>
    </source>
</evidence>
<proteinExistence type="predicted"/>
<dbReference type="AlphaFoldDB" id="A0AB35UNK9"/>
<accession>A0AB35UNK9</accession>
<dbReference type="EMBL" id="JALDAW010000023">
    <property type="protein sequence ID" value="MDY5169728.1"/>
    <property type="molecule type" value="Genomic_DNA"/>
</dbReference>
<feature type="transmembrane region" description="Helical" evidence="1">
    <location>
        <begin position="57"/>
        <end position="78"/>
    </location>
</feature>
<reference evidence="2" key="1">
    <citation type="submission" date="2022-03" db="EMBL/GenBank/DDBJ databases">
        <title>First case of bacteraemia caused by Dielma fastidiosa in a patient hospitalised with diverticulitis.</title>
        <authorList>
            <person name="Forman-Ankjaer B."/>
            <person name="Hvid-Jensen F."/>
            <person name="Kobel C.M."/>
            <person name="Greve T."/>
        </authorList>
    </citation>
    <scope>NUCLEOTIDE SEQUENCE</scope>
    <source>
        <strain evidence="2">AUH_DF_2021</strain>
    </source>
</reference>
<sequence>MKKILDNYYENCTCLGLLRKTGIIYKYNIAFSFLLAVPLCALVYLFFYYLIGGLPEIIVVVMYIIISMFFVCLFLHSVTKKWRDIYKNIWIERVKDEEKKVILNSKCLFRINNKKSAYHILLNLIIKYNESKFVTEFNIYNIEMIDFLIQYNDEVMKKNKHIIDKSKIKDIYKTVGLIVLGIVISKTLDFNVFNYENLLSSANLISFIIYLFICLIVFIVCVYILLLLESVFDYLIKFIYSGEFLSLQKCDQFNAFLWNKKFELIQKSESENV</sequence>
<evidence type="ECO:0000256" key="1">
    <source>
        <dbReference type="SAM" id="Phobius"/>
    </source>
</evidence>
<comment type="caution">
    <text evidence="2">The sequence shown here is derived from an EMBL/GenBank/DDBJ whole genome shotgun (WGS) entry which is preliminary data.</text>
</comment>
<evidence type="ECO:0000313" key="3">
    <source>
        <dbReference type="Proteomes" id="UP001276902"/>
    </source>
</evidence>
<dbReference type="RefSeq" id="WP_320884990.1">
    <property type="nucleotide sequence ID" value="NZ_BAABZA010000001.1"/>
</dbReference>
<protein>
    <submittedName>
        <fullName evidence="2">Uncharacterized protein</fullName>
    </submittedName>
</protein>
<keyword evidence="1" id="KW-0472">Membrane</keyword>
<keyword evidence="1" id="KW-1133">Transmembrane helix</keyword>
<keyword evidence="1" id="KW-0812">Transmembrane</keyword>
<organism evidence="2 3">
    <name type="scientific">Dielma fastidiosa</name>
    <dbReference type="NCBI Taxonomy" id="1034346"/>
    <lineage>
        <taxon>Bacteria</taxon>
        <taxon>Bacillati</taxon>
        <taxon>Bacillota</taxon>
        <taxon>Erysipelotrichia</taxon>
        <taxon>Erysipelotrichales</taxon>
        <taxon>Erysipelotrichaceae</taxon>
        <taxon>Dielma</taxon>
    </lineage>
</organism>
<feature type="transmembrane region" description="Helical" evidence="1">
    <location>
        <begin position="29"/>
        <end position="51"/>
    </location>
</feature>
<dbReference type="Proteomes" id="UP001276902">
    <property type="component" value="Unassembled WGS sequence"/>
</dbReference>
<feature type="transmembrane region" description="Helical" evidence="1">
    <location>
        <begin position="208"/>
        <end position="228"/>
    </location>
</feature>